<comment type="caution">
    <text evidence="1">The sequence shown here is derived from an EMBL/GenBank/DDBJ whole genome shotgun (WGS) entry which is preliminary data.</text>
</comment>
<dbReference type="RefSeq" id="WP_156740317.1">
    <property type="nucleotide sequence ID" value="NZ_CACRYJ010000018.1"/>
</dbReference>
<dbReference type="Proteomes" id="UP000419743">
    <property type="component" value="Unassembled WGS sequence"/>
</dbReference>
<reference evidence="1 2" key="1">
    <citation type="submission" date="2019-11" db="EMBL/GenBank/DDBJ databases">
        <authorList>
            <person name="Criscuolo A."/>
        </authorList>
    </citation>
    <scope>NUCLEOTIDE SEQUENCE [LARGE SCALE GENOMIC DNA]</scope>
    <source>
        <strain evidence="1">CIP111667</strain>
    </source>
</reference>
<sequence length="311" mass="33707">MHTTDVMPQTTVADEVEAAITLVRRTLILGRVRSAAELTGQLLRDWYAPATPVPPADPAEPPLAGLLRVAHVGFERWQTSSGWRATSAGNAWLHVEGGRPRTTVAANIVGADAHGALAATDRVEVREQATRAAGGRWRTWGSGWVPRLQGSGTNLLRIHLNCPADNLPDLVRAVTVHTSTWDEPWALDVPTDRTATARPDATHLTLPVGAFMRGTDLLHELVDALAPLLRPTVPALTLRLAPGIGVGQSAATGPTFGELRCHVLAQTLIEDPFPPTAELIRRTRTALAREGIDARRPHRVRDTQDWDAPWL</sequence>
<name>A0A7M4DH94_9MICO</name>
<evidence type="ECO:0000313" key="1">
    <source>
        <dbReference type="EMBL" id="VZO36287.1"/>
    </source>
</evidence>
<gene>
    <name evidence="1" type="ORF">HALOF300_01491</name>
</gene>
<dbReference type="Pfam" id="PF17914">
    <property type="entry name" value="HopA1"/>
    <property type="match status" value="1"/>
</dbReference>
<accession>A0A7M4DH94</accession>
<keyword evidence="2" id="KW-1185">Reference proteome</keyword>
<proteinExistence type="predicted"/>
<dbReference type="EMBL" id="CACRYJ010000018">
    <property type="protein sequence ID" value="VZO36287.1"/>
    <property type="molecule type" value="Genomic_DNA"/>
</dbReference>
<dbReference type="InterPro" id="IPR040871">
    <property type="entry name" value="HopA1"/>
</dbReference>
<dbReference type="AlphaFoldDB" id="A0A7M4DH94"/>
<organism evidence="1 2">
    <name type="scientific">Occultella aeris</name>
    <dbReference type="NCBI Taxonomy" id="2761496"/>
    <lineage>
        <taxon>Bacteria</taxon>
        <taxon>Bacillati</taxon>
        <taxon>Actinomycetota</taxon>
        <taxon>Actinomycetes</taxon>
        <taxon>Micrococcales</taxon>
        <taxon>Ruaniaceae</taxon>
        <taxon>Occultella</taxon>
    </lineage>
</organism>
<protein>
    <submittedName>
        <fullName evidence="1">Uncharacterized protein</fullName>
    </submittedName>
</protein>
<evidence type="ECO:0000313" key="2">
    <source>
        <dbReference type="Proteomes" id="UP000419743"/>
    </source>
</evidence>